<keyword evidence="3" id="KW-1005">Bacterial flagellum biogenesis</keyword>
<feature type="region of interest" description="Disordered" evidence="5">
    <location>
        <begin position="1"/>
        <end position="29"/>
    </location>
</feature>
<name>A0AAE3VRS2_9HYPH</name>
<evidence type="ECO:0000313" key="6">
    <source>
        <dbReference type="EMBL" id="MDQ0317574.1"/>
    </source>
</evidence>
<dbReference type="Proteomes" id="UP001229244">
    <property type="component" value="Unassembled WGS sequence"/>
</dbReference>
<dbReference type="EMBL" id="JAUSUL010000006">
    <property type="protein sequence ID" value="MDQ0317574.1"/>
    <property type="molecule type" value="Genomic_DNA"/>
</dbReference>
<gene>
    <name evidence="6" type="ORF">J2S73_004060</name>
</gene>
<keyword evidence="7" id="KW-1185">Reference proteome</keyword>
<dbReference type="AlphaFoldDB" id="A0AAE3VRS2"/>
<evidence type="ECO:0000256" key="1">
    <source>
        <dbReference type="ARBA" id="ARBA00010577"/>
    </source>
</evidence>
<keyword evidence="6" id="KW-0282">Flagellum</keyword>
<dbReference type="RefSeq" id="WP_306887498.1">
    <property type="nucleotide sequence ID" value="NZ_JAUSUL010000006.1"/>
</dbReference>
<reference evidence="6" key="1">
    <citation type="submission" date="2023-07" db="EMBL/GenBank/DDBJ databases">
        <title>Genomic Encyclopedia of Type Strains, Phase IV (KMG-IV): sequencing the most valuable type-strain genomes for metagenomic binning, comparative biology and taxonomic classification.</title>
        <authorList>
            <person name="Goeker M."/>
        </authorList>
    </citation>
    <scope>NUCLEOTIDE SEQUENCE</scope>
    <source>
        <strain evidence="6">DSM 21202</strain>
    </source>
</reference>
<comment type="function">
    <text evidence="4">Required for flagellar hook formation. May act as a scaffolding protein.</text>
</comment>
<evidence type="ECO:0000256" key="2">
    <source>
        <dbReference type="ARBA" id="ARBA00016013"/>
    </source>
</evidence>
<dbReference type="Pfam" id="PF03963">
    <property type="entry name" value="FlgD"/>
    <property type="match status" value="1"/>
</dbReference>
<evidence type="ECO:0000256" key="5">
    <source>
        <dbReference type="SAM" id="MobiDB-lite"/>
    </source>
</evidence>
<comment type="similarity">
    <text evidence="1">Belongs to the FlgD family.</text>
</comment>
<dbReference type="InterPro" id="IPR005648">
    <property type="entry name" value="FlgD"/>
</dbReference>
<comment type="caution">
    <text evidence="6">The sequence shown here is derived from an EMBL/GenBank/DDBJ whole genome shotgun (WGS) entry which is preliminary data.</text>
</comment>
<evidence type="ECO:0000313" key="7">
    <source>
        <dbReference type="Proteomes" id="UP001229244"/>
    </source>
</evidence>
<organism evidence="6 7">
    <name type="scientific">Amorphus orientalis</name>
    <dbReference type="NCBI Taxonomy" id="649198"/>
    <lineage>
        <taxon>Bacteria</taxon>
        <taxon>Pseudomonadati</taxon>
        <taxon>Pseudomonadota</taxon>
        <taxon>Alphaproteobacteria</taxon>
        <taxon>Hyphomicrobiales</taxon>
        <taxon>Amorphaceae</taxon>
        <taxon>Amorphus</taxon>
    </lineage>
</organism>
<evidence type="ECO:0000256" key="3">
    <source>
        <dbReference type="ARBA" id="ARBA00022795"/>
    </source>
</evidence>
<proteinExistence type="inferred from homology"/>
<accession>A0AAE3VRS2</accession>
<protein>
    <recommendedName>
        <fullName evidence="2">Basal-body rod modification protein FlgD</fullName>
    </recommendedName>
</protein>
<evidence type="ECO:0000256" key="4">
    <source>
        <dbReference type="ARBA" id="ARBA00024746"/>
    </source>
</evidence>
<keyword evidence="6" id="KW-0966">Cell projection</keyword>
<feature type="compositionally biased region" description="Polar residues" evidence="5">
    <location>
        <begin position="1"/>
        <end position="28"/>
    </location>
</feature>
<dbReference type="GO" id="GO:0044781">
    <property type="term" value="P:bacterial-type flagellum organization"/>
    <property type="evidence" value="ECO:0007669"/>
    <property type="project" value="UniProtKB-KW"/>
</dbReference>
<dbReference type="NCBIfam" id="NF004670">
    <property type="entry name" value="PRK06009.1"/>
    <property type="match status" value="1"/>
</dbReference>
<keyword evidence="6" id="KW-0969">Cilium</keyword>
<sequence>MSDINSLTNSSTFGQSSRTKTGGDTSKTPDYDAFLQLMVTQMKNQDPTKPMDSTEYMAQLASFSQVEQQMESNTKLDFLLASSELSFAGNMIGRTVTSADGAQSGEVASVRVTAYGPEATLTDGSKMMVTPGVVLS</sequence>